<feature type="domain" description="Helix-turn-helix" evidence="1">
    <location>
        <begin position="5"/>
        <end position="55"/>
    </location>
</feature>
<reference evidence="2 3" key="1">
    <citation type="submission" date="2021-03" db="EMBL/GenBank/DDBJ databases">
        <title>Sequencing the genomes of 1000 actinobacteria strains.</title>
        <authorList>
            <person name="Klenk H.-P."/>
        </authorList>
    </citation>
    <scope>NUCLEOTIDE SEQUENCE [LARGE SCALE GENOMIC DNA]</scope>
    <source>
        <strain evidence="2 3">DSM 14564</strain>
    </source>
</reference>
<dbReference type="InterPro" id="IPR009061">
    <property type="entry name" value="DNA-bd_dom_put_sf"/>
</dbReference>
<protein>
    <submittedName>
        <fullName evidence="2">DNA-binding transcriptional regulator AlpA</fullName>
    </submittedName>
</protein>
<organism evidence="2 3">
    <name type="scientific">Brachybacterium fresconis</name>
    <dbReference type="NCBI Taxonomy" id="173363"/>
    <lineage>
        <taxon>Bacteria</taxon>
        <taxon>Bacillati</taxon>
        <taxon>Actinomycetota</taxon>
        <taxon>Actinomycetes</taxon>
        <taxon>Micrococcales</taxon>
        <taxon>Dermabacteraceae</taxon>
        <taxon>Brachybacterium</taxon>
    </lineage>
</organism>
<proteinExistence type="predicted"/>
<accession>A0ABS4YHJ9</accession>
<keyword evidence="3" id="KW-1185">Reference proteome</keyword>
<name>A0ABS4YHJ9_9MICO</name>
<comment type="caution">
    <text evidence="2">The sequence shown here is derived from an EMBL/GenBank/DDBJ whole genome shotgun (WGS) entry which is preliminary data.</text>
</comment>
<sequence>MNIKLLTIPQAGELLGKTARQMEWLIYTGQAPRSAKIGGRRMFRESDIENWVNEQFEKESA</sequence>
<dbReference type="InterPro" id="IPR041657">
    <property type="entry name" value="HTH_17"/>
</dbReference>
<evidence type="ECO:0000313" key="3">
    <source>
        <dbReference type="Proteomes" id="UP000698222"/>
    </source>
</evidence>
<dbReference type="EMBL" id="JAGIOC010000001">
    <property type="protein sequence ID" value="MBP2408264.1"/>
    <property type="molecule type" value="Genomic_DNA"/>
</dbReference>
<evidence type="ECO:0000259" key="1">
    <source>
        <dbReference type="Pfam" id="PF12728"/>
    </source>
</evidence>
<evidence type="ECO:0000313" key="2">
    <source>
        <dbReference type="EMBL" id="MBP2408264.1"/>
    </source>
</evidence>
<dbReference type="SUPFAM" id="SSF46955">
    <property type="entry name" value="Putative DNA-binding domain"/>
    <property type="match status" value="1"/>
</dbReference>
<gene>
    <name evidence="2" type="ORF">JOF44_001167</name>
</gene>
<dbReference type="Pfam" id="PF12728">
    <property type="entry name" value="HTH_17"/>
    <property type="match status" value="1"/>
</dbReference>
<keyword evidence="2" id="KW-0238">DNA-binding</keyword>
<dbReference type="GO" id="GO:0003677">
    <property type="term" value="F:DNA binding"/>
    <property type="evidence" value="ECO:0007669"/>
    <property type="project" value="UniProtKB-KW"/>
</dbReference>
<dbReference type="RefSeq" id="WP_342591681.1">
    <property type="nucleotide sequence ID" value="NZ_BAAAJV010000024.1"/>
</dbReference>
<dbReference type="Proteomes" id="UP000698222">
    <property type="component" value="Unassembled WGS sequence"/>
</dbReference>